<dbReference type="InterPro" id="IPR043504">
    <property type="entry name" value="Peptidase_S1_PA_chymotrypsin"/>
</dbReference>
<protein>
    <submittedName>
        <fullName evidence="3">Trypsin-like serine protease</fullName>
    </submittedName>
</protein>
<feature type="signal peptide" evidence="1">
    <location>
        <begin position="1"/>
        <end position="29"/>
    </location>
</feature>
<dbReference type="GO" id="GO:0006508">
    <property type="term" value="P:proteolysis"/>
    <property type="evidence" value="ECO:0007669"/>
    <property type="project" value="UniProtKB-KW"/>
</dbReference>
<feature type="chain" id="PRO_5020559828" evidence="1">
    <location>
        <begin position="30"/>
        <end position="669"/>
    </location>
</feature>
<dbReference type="InterPro" id="IPR001254">
    <property type="entry name" value="Trypsin_dom"/>
</dbReference>
<dbReference type="Gene3D" id="2.40.10.10">
    <property type="entry name" value="Trypsin-like serine proteases"/>
    <property type="match status" value="2"/>
</dbReference>
<dbReference type="Proteomes" id="UP000294194">
    <property type="component" value="Unassembled WGS sequence"/>
</dbReference>
<sequence>MSVFRGLVGTFAVGALALGSLCLPAVAMADDAAPVMADYPASEFRAEAAALPDELVEALADNPGISGAEYLAQAQAGIDAAAVLESLESDGVTVLGSRLDDATLVVNVATAADASAVAATGATADLGAPSTLDFDVPDIELKAGPELRGGQAFYYQSGAGMYRCSIGFTGYAVATGARQLSTAGHCQNDGSHRSGYYTFLDQSAPGSGFSFTTKNIGKTVAGTFRLGNGYDAGVMTVSSAFTPLPEFETWGESSGSAAILDRVPAIKGATVCKSGATTGWTCGEILEVDYAQSVGGVTGKINSIVTNACMLGGDSGGPALMGNAAIGINSWGSAVHCGDPWTPQNTDGDIAGFFPLDSVKAGAASAQRQFGSKFEIGVAVGSAQVTPATSVEYDGVISGTLANGNIRHNVALFVDGGTTAYTGAVGPDGSWSVRIRGISPGDHTVRARGGFGSWSKGALSAPVAVTVEAPPLYAVLESDSPIPGAVALSQSDFGTAPVVYLTTNASTADTLAAISAASRSGGPVLLTPADALPGVVASEILRLAPERIVIAGDATAVTDALVKRLYSLAPTVVRMARPQLDAVTLSAALGAPFSLASATQVYAANGVVTPEPDTAAPVAPAVKAPQAPSAPAVVTPTAVVGTAATPVVIRSFVFMLGIERDPRIEPLRR</sequence>
<evidence type="ECO:0000256" key="1">
    <source>
        <dbReference type="SAM" id="SignalP"/>
    </source>
</evidence>
<keyword evidence="1" id="KW-0732">Signal</keyword>
<evidence type="ECO:0000313" key="3">
    <source>
        <dbReference type="EMBL" id="TBN55940.1"/>
    </source>
</evidence>
<proteinExistence type="predicted"/>
<keyword evidence="4" id="KW-1185">Reference proteome</keyword>
<keyword evidence="3" id="KW-0645">Protease</keyword>
<dbReference type="GO" id="GO:0004252">
    <property type="term" value="F:serine-type endopeptidase activity"/>
    <property type="evidence" value="ECO:0007669"/>
    <property type="project" value="InterPro"/>
</dbReference>
<feature type="domain" description="Peptidase S1" evidence="2">
    <location>
        <begin position="175"/>
        <end position="340"/>
    </location>
</feature>
<reference evidence="4" key="1">
    <citation type="submission" date="2019-02" db="EMBL/GenBank/DDBJ databases">
        <title>Glaciihabitans arcticus sp. nov., a psychrotolerant bacterium isolated from polar soil.</title>
        <authorList>
            <person name="Dahal R.H."/>
        </authorList>
    </citation>
    <scope>NUCLEOTIDE SEQUENCE [LARGE SCALE GENOMIC DNA]</scope>
    <source>
        <strain evidence="4">RP-3-7</strain>
    </source>
</reference>
<dbReference type="InterPro" id="IPR009003">
    <property type="entry name" value="Peptidase_S1_PA"/>
</dbReference>
<name>A0A4Q9GUU4_9MICO</name>
<dbReference type="CDD" id="cd21112">
    <property type="entry name" value="alphaLP-like"/>
    <property type="match status" value="1"/>
</dbReference>
<evidence type="ECO:0000313" key="4">
    <source>
        <dbReference type="Proteomes" id="UP000294194"/>
    </source>
</evidence>
<keyword evidence="3" id="KW-0378">Hydrolase</keyword>
<dbReference type="AlphaFoldDB" id="A0A4Q9GUU4"/>
<comment type="caution">
    <text evidence="3">The sequence shown here is derived from an EMBL/GenBank/DDBJ whole genome shotgun (WGS) entry which is preliminary data.</text>
</comment>
<gene>
    <name evidence="3" type="ORF">EYE40_00190</name>
</gene>
<dbReference type="EMBL" id="SISG01000001">
    <property type="protein sequence ID" value="TBN55940.1"/>
    <property type="molecule type" value="Genomic_DNA"/>
</dbReference>
<dbReference type="SUPFAM" id="SSF50494">
    <property type="entry name" value="Trypsin-like serine proteases"/>
    <property type="match status" value="1"/>
</dbReference>
<evidence type="ECO:0000259" key="2">
    <source>
        <dbReference type="Pfam" id="PF00089"/>
    </source>
</evidence>
<organism evidence="3 4">
    <name type="scientific">Glaciihabitans arcticus</name>
    <dbReference type="NCBI Taxonomy" id="2668039"/>
    <lineage>
        <taxon>Bacteria</taxon>
        <taxon>Bacillati</taxon>
        <taxon>Actinomycetota</taxon>
        <taxon>Actinomycetes</taxon>
        <taxon>Micrococcales</taxon>
        <taxon>Microbacteriaceae</taxon>
        <taxon>Glaciihabitans</taxon>
    </lineage>
</organism>
<dbReference type="RefSeq" id="WP_130980051.1">
    <property type="nucleotide sequence ID" value="NZ_SISG01000001.1"/>
</dbReference>
<dbReference type="Pfam" id="PF00089">
    <property type="entry name" value="Trypsin"/>
    <property type="match status" value="1"/>
</dbReference>
<accession>A0A4Q9GUU4</accession>